<feature type="transmembrane region" description="Helical" evidence="7">
    <location>
        <begin position="184"/>
        <end position="206"/>
    </location>
</feature>
<evidence type="ECO:0000256" key="7">
    <source>
        <dbReference type="SAM" id="Phobius"/>
    </source>
</evidence>
<dbReference type="AlphaFoldDB" id="A0A4U1I230"/>
<feature type="compositionally biased region" description="Low complexity" evidence="6">
    <location>
        <begin position="14"/>
        <end position="24"/>
    </location>
</feature>
<proteinExistence type="predicted"/>
<dbReference type="InterPro" id="IPR001851">
    <property type="entry name" value="ABC_transp_permease"/>
</dbReference>
<evidence type="ECO:0000256" key="1">
    <source>
        <dbReference type="ARBA" id="ARBA00004651"/>
    </source>
</evidence>
<keyword evidence="9" id="KW-1185">Reference proteome</keyword>
<gene>
    <name evidence="8" type="ORF">FAZ69_18125</name>
</gene>
<dbReference type="OrthoDB" id="9799990at2"/>
<keyword evidence="2" id="KW-1003">Cell membrane</keyword>
<dbReference type="Pfam" id="PF02653">
    <property type="entry name" value="BPD_transp_2"/>
    <property type="match status" value="1"/>
</dbReference>
<feature type="transmembrane region" description="Helical" evidence="7">
    <location>
        <begin position="98"/>
        <end position="116"/>
    </location>
</feature>
<reference evidence="8 9" key="1">
    <citation type="submission" date="2019-04" db="EMBL/GenBank/DDBJ databases">
        <title>Trinickia sp. 7GSK02, isolated from subtropical forest soil.</title>
        <authorList>
            <person name="Gao Z.-H."/>
            <person name="Qiu L.-H."/>
        </authorList>
    </citation>
    <scope>NUCLEOTIDE SEQUENCE [LARGE SCALE GENOMIC DNA]</scope>
    <source>
        <strain evidence="8 9">7GSK02</strain>
    </source>
</reference>
<organism evidence="8 9">
    <name type="scientific">Trinickia terrae</name>
    <dbReference type="NCBI Taxonomy" id="2571161"/>
    <lineage>
        <taxon>Bacteria</taxon>
        <taxon>Pseudomonadati</taxon>
        <taxon>Pseudomonadota</taxon>
        <taxon>Betaproteobacteria</taxon>
        <taxon>Burkholderiales</taxon>
        <taxon>Burkholderiaceae</taxon>
        <taxon>Trinickia</taxon>
    </lineage>
</organism>
<dbReference type="PANTHER" id="PTHR32196:SF72">
    <property type="entry name" value="RIBOSE IMPORT PERMEASE PROTEIN RBSC"/>
    <property type="match status" value="1"/>
</dbReference>
<feature type="region of interest" description="Disordered" evidence="6">
    <location>
        <begin position="1"/>
        <end position="24"/>
    </location>
</feature>
<sequence>MTDQPAPKSGAGDASRAAAETGGAERAAPAGTRLGFSNYLGLAGALAAMIALFSVLSSHFLTYDTFSTIANQIPDLVVMSVGMTFVLIIAGIDLSVGSVLALGASVVSVAALKWGWGPFPSALLGLAAAALTGTVTGAVTVGWRIPSFIVSLGVLEAARGLAYQMTNSRTAYIGDAFDFLSNPIAFGISPAFLIAVAVMIAAQLVLTRTVFGRYLVGIGTNEEAVRLAGVNPRPYKIVVFALMGALSGLAALFQISRLEAADPNAGAGAELQVIAAVVIGGTSLMGGRGSVISTFFGVLIISVLAAGLAQIGANEPTKRIITGAVIVVAVVLDTYRSRRKRSA</sequence>
<feature type="transmembrane region" description="Helical" evidence="7">
    <location>
        <begin position="39"/>
        <end position="61"/>
    </location>
</feature>
<evidence type="ECO:0000313" key="9">
    <source>
        <dbReference type="Proteomes" id="UP000305539"/>
    </source>
</evidence>
<dbReference type="PANTHER" id="PTHR32196">
    <property type="entry name" value="ABC TRANSPORTER PERMEASE PROTEIN YPHD-RELATED-RELATED"/>
    <property type="match status" value="1"/>
</dbReference>
<evidence type="ECO:0000313" key="8">
    <source>
        <dbReference type="EMBL" id="TKC87251.1"/>
    </source>
</evidence>
<dbReference type="CDD" id="cd06579">
    <property type="entry name" value="TM_PBP1_transp_AraH_like"/>
    <property type="match status" value="1"/>
</dbReference>
<comment type="subcellular location">
    <subcellularLocation>
        <location evidence="1">Cell membrane</location>
        <topology evidence="1">Multi-pass membrane protein</topology>
    </subcellularLocation>
</comment>
<dbReference type="RefSeq" id="WP_136896460.1">
    <property type="nucleotide sequence ID" value="NZ_SWJE01000009.1"/>
</dbReference>
<dbReference type="GO" id="GO:0022857">
    <property type="term" value="F:transmembrane transporter activity"/>
    <property type="evidence" value="ECO:0007669"/>
    <property type="project" value="InterPro"/>
</dbReference>
<dbReference type="EMBL" id="SWJE01000009">
    <property type="protein sequence ID" value="TKC87251.1"/>
    <property type="molecule type" value="Genomic_DNA"/>
</dbReference>
<dbReference type="GO" id="GO:0005886">
    <property type="term" value="C:plasma membrane"/>
    <property type="evidence" value="ECO:0007669"/>
    <property type="project" value="UniProtKB-SubCell"/>
</dbReference>
<accession>A0A4U1I230</accession>
<evidence type="ECO:0000256" key="4">
    <source>
        <dbReference type="ARBA" id="ARBA00022989"/>
    </source>
</evidence>
<comment type="caution">
    <text evidence="8">The sequence shown here is derived from an EMBL/GenBank/DDBJ whole genome shotgun (WGS) entry which is preliminary data.</text>
</comment>
<keyword evidence="4 7" id="KW-1133">Transmembrane helix</keyword>
<feature type="transmembrane region" description="Helical" evidence="7">
    <location>
        <begin position="237"/>
        <end position="255"/>
    </location>
</feature>
<keyword evidence="3 7" id="KW-0812">Transmembrane</keyword>
<protein>
    <submittedName>
        <fullName evidence="8">ABC transporter permease</fullName>
    </submittedName>
</protein>
<evidence type="ECO:0000256" key="2">
    <source>
        <dbReference type="ARBA" id="ARBA00022475"/>
    </source>
</evidence>
<dbReference type="Proteomes" id="UP000305539">
    <property type="component" value="Unassembled WGS sequence"/>
</dbReference>
<feature type="transmembrane region" description="Helical" evidence="7">
    <location>
        <begin position="73"/>
        <end position="92"/>
    </location>
</feature>
<evidence type="ECO:0000256" key="3">
    <source>
        <dbReference type="ARBA" id="ARBA00022692"/>
    </source>
</evidence>
<evidence type="ECO:0000256" key="6">
    <source>
        <dbReference type="SAM" id="MobiDB-lite"/>
    </source>
</evidence>
<name>A0A4U1I230_9BURK</name>
<feature type="transmembrane region" description="Helical" evidence="7">
    <location>
        <begin position="292"/>
        <end position="313"/>
    </location>
</feature>
<keyword evidence="5 7" id="KW-0472">Membrane</keyword>
<feature type="transmembrane region" description="Helical" evidence="7">
    <location>
        <begin position="123"/>
        <end position="145"/>
    </location>
</feature>
<evidence type="ECO:0000256" key="5">
    <source>
        <dbReference type="ARBA" id="ARBA00023136"/>
    </source>
</evidence>